<organism evidence="2 3">
    <name type="scientific">Varroa destructor</name>
    <name type="common">Honeybee mite</name>
    <dbReference type="NCBI Taxonomy" id="109461"/>
    <lineage>
        <taxon>Eukaryota</taxon>
        <taxon>Metazoa</taxon>
        <taxon>Ecdysozoa</taxon>
        <taxon>Arthropoda</taxon>
        <taxon>Chelicerata</taxon>
        <taxon>Arachnida</taxon>
        <taxon>Acari</taxon>
        <taxon>Parasitiformes</taxon>
        <taxon>Mesostigmata</taxon>
        <taxon>Gamasina</taxon>
        <taxon>Dermanyssoidea</taxon>
        <taxon>Varroidae</taxon>
        <taxon>Varroa</taxon>
    </lineage>
</organism>
<feature type="transmembrane region" description="Helical" evidence="1">
    <location>
        <begin position="42"/>
        <end position="62"/>
    </location>
</feature>
<dbReference type="AlphaFoldDB" id="A0A7M7KTX7"/>
<keyword evidence="1" id="KW-1133">Transmembrane helix</keyword>
<evidence type="ECO:0000256" key="1">
    <source>
        <dbReference type="SAM" id="Phobius"/>
    </source>
</evidence>
<dbReference type="InParanoid" id="A0A7M7KTX7"/>
<accession>A0A7M7KTX7</accession>
<evidence type="ECO:0000313" key="3">
    <source>
        <dbReference type="Proteomes" id="UP000594260"/>
    </source>
</evidence>
<evidence type="ECO:0000313" key="2">
    <source>
        <dbReference type="EnsemblMetazoa" id="XP_022670597"/>
    </source>
</evidence>
<sequence>MSVCLHRREALFVRRVRCDVGLLQQQQQQQQQQQERRHRQQAVVCSVAAAAVAATVVAAWPGSVSLGCKTLRAFLSFPPIASARGSSSSSSAAPVPEPLFSLPVQNSIIAISSSATKAKSSSGSINNNDTGSEQLCCRFAAVAHSAERESK</sequence>
<name>A0A7M7KTX7_VARDE</name>
<protein>
    <submittedName>
        <fullName evidence="2">Uncharacterized protein</fullName>
    </submittedName>
</protein>
<keyword evidence="1" id="KW-0812">Transmembrane</keyword>
<proteinExistence type="predicted"/>
<dbReference type="EnsemblMetazoa" id="XM_022814862">
    <property type="protein sequence ID" value="XP_022670597"/>
    <property type="gene ID" value="LOC111254235"/>
</dbReference>
<keyword evidence="1" id="KW-0472">Membrane</keyword>
<dbReference type="Proteomes" id="UP000594260">
    <property type="component" value="Unplaced"/>
</dbReference>
<keyword evidence="3" id="KW-1185">Reference proteome</keyword>
<dbReference type="KEGG" id="vde:111254235"/>
<reference evidence="2" key="1">
    <citation type="submission" date="2021-01" db="UniProtKB">
        <authorList>
            <consortium name="EnsemblMetazoa"/>
        </authorList>
    </citation>
    <scope>IDENTIFICATION</scope>
</reference>
<dbReference type="RefSeq" id="XP_022670597.1">
    <property type="nucleotide sequence ID" value="XM_022814862.1"/>
</dbReference>
<dbReference type="GeneID" id="111254235"/>